<evidence type="ECO:0008006" key="3">
    <source>
        <dbReference type="Google" id="ProtNLM"/>
    </source>
</evidence>
<dbReference type="InterPro" id="IPR032466">
    <property type="entry name" value="Metal_Hydrolase"/>
</dbReference>
<dbReference type="AlphaFoldDB" id="A0ABD4ESD0"/>
<dbReference type="EMBL" id="LVCN01000002">
    <property type="protein sequence ID" value="KYL37200.1"/>
    <property type="molecule type" value="Genomic_DNA"/>
</dbReference>
<comment type="caution">
    <text evidence="1">The sequence shown here is derived from an EMBL/GenBank/DDBJ whole genome shotgun (WGS) entry which is preliminary data.</text>
</comment>
<dbReference type="PANTHER" id="PTHR11409">
    <property type="entry name" value="ADENOSINE DEAMINASE"/>
    <property type="match status" value="1"/>
</dbReference>
<dbReference type="Gene3D" id="3.20.20.140">
    <property type="entry name" value="Metal-dependent hydrolases"/>
    <property type="match status" value="2"/>
</dbReference>
<dbReference type="InterPro" id="IPR006330">
    <property type="entry name" value="Ado/ade_deaminase"/>
</dbReference>
<evidence type="ECO:0000313" key="2">
    <source>
        <dbReference type="Proteomes" id="UP000075763"/>
    </source>
</evidence>
<gene>
    <name evidence="1" type="ORF">A2I96_06015</name>
</gene>
<name>A0ABD4ESD0_9GAMM</name>
<organism evidence="1 2">
    <name type="scientific">Pseudoalteromonas tetraodonis</name>
    <dbReference type="NCBI Taxonomy" id="43659"/>
    <lineage>
        <taxon>Bacteria</taxon>
        <taxon>Pseudomonadati</taxon>
        <taxon>Pseudomonadota</taxon>
        <taxon>Gammaproteobacteria</taxon>
        <taxon>Alteromonadales</taxon>
        <taxon>Pseudoalteromonadaceae</taxon>
        <taxon>Pseudoalteromonas</taxon>
    </lineage>
</organism>
<dbReference type="NCBIfam" id="NF041744">
    <property type="entry name" value="RdrB"/>
    <property type="match status" value="1"/>
</dbReference>
<dbReference type="PANTHER" id="PTHR11409:SF43">
    <property type="entry name" value="ADENOSINE DEAMINASE"/>
    <property type="match status" value="1"/>
</dbReference>
<reference evidence="1 2" key="1">
    <citation type="submission" date="2016-03" db="EMBL/GenBank/DDBJ databases">
        <authorList>
            <person name="Zhang H."/>
            <person name="Liu R."/>
            <person name="Wang M."/>
            <person name="Wang H."/>
            <person name="Wang L."/>
            <person name="Song L."/>
        </authorList>
    </citation>
    <scope>NUCLEOTIDE SEQUENCE [LARGE SCALE GENOMIC DNA]</scope>
    <source>
        <strain evidence="1 2">DSM 16099</strain>
    </source>
</reference>
<dbReference type="SUPFAM" id="SSF51556">
    <property type="entry name" value="Metallo-dependent hydrolases"/>
    <property type="match status" value="1"/>
</dbReference>
<protein>
    <recommendedName>
        <fullName evidence="3">Adenosine deaminase</fullName>
    </recommendedName>
</protein>
<accession>A0ABD4ESD0</accession>
<dbReference type="Proteomes" id="UP000075763">
    <property type="component" value="Unassembled WGS sequence"/>
</dbReference>
<sequence length="863" mass="99638">MLLSNDLLLADVAFLSSDKAIKELSKDDVLGKDFLKRLASYIQDYQPYLHRNLRDEDVINQLYAYEYDKSDITFSSVLSRLAHSFLEWQGSHFEVKPRKLNQWLELLSLIDGTWIIAQAYKDIAREYDFSASDIINAVITEQCPHGLARDRAGKLFADNHVHLGGHGHTGPSLLSFALYGETLSDRGWPKRPEYTLFESSQYKKENLPIWSFQLAGKLVEYAFTQPEKTTKFDLDNPKFEQDDCLALYYLSTQLATTLAQKAFLQAHCKPVRSDVRWLLFCIGVVSTELKDPTIVAQFIRVSNILRNYMIVWGTGLSQFVESFGFSARKKRYHTYQNNSRLDGLVADIDNRTLREFRVSPNVVVNGKGKIGVKDLQQGLEAALKHSFAENIHFVIHFSRSLKGDLAKKEDKYQANIRNTLKQQVTALQKFKGSVTFSDTEIKAFDLNLSVKQKIDLRKAIRGYDLAGNENELPIEVFAPALRVLRSAKYPTTNIFSKRFIRPFLTVHSGEDYSHLLSGLRAIDEAVYFCDFKSGDRLGHALALGVMPRVWAQRQQTAYVSLGDHIDNLVWCYQKALEVIQIAPRFTGVLQLIQEKINFWSMQLYVDEQRNSENQRYTVRDMHEAWKLRRNCPETLNLETFKESLPYVDHLNPLYRDWIIDFDKEVGGSITSTAFKLWQKYVLGHIRDDEYFAARKKPIIIHCQPKQGEDPFYVKGRMQFDSVSTAELDLYEAIQDLQMEKYAAKGIIIEACPTSNIYIGRFEHYCEHPIFRWDPPEQEWLKQGEKYNRFGLRNGSVTVCINTDDAALMPTTIQNEHRVLQKAAVEHFDVGVNKAEDWIERVRRKGVEIFKANHLDWVNKFEGE</sequence>
<evidence type="ECO:0000313" key="1">
    <source>
        <dbReference type="EMBL" id="KYL37200.1"/>
    </source>
</evidence>
<proteinExistence type="predicted"/>